<feature type="transmembrane region" description="Helical" evidence="7">
    <location>
        <begin position="99"/>
        <end position="121"/>
    </location>
</feature>
<dbReference type="AlphaFoldDB" id="C5LKS3"/>
<dbReference type="RefSeq" id="XP_002769980.1">
    <property type="nucleotide sequence ID" value="XM_002769934.1"/>
</dbReference>
<comment type="subcellular location">
    <subcellularLocation>
        <location evidence="1">Membrane</location>
        <topology evidence="1">Multi-pass membrane protein</topology>
    </subcellularLocation>
</comment>
<feature type="transmembrane region" description="Helical" evidence="7">
    <location>
        <begin position="26"/>
        <end position="44"/>
    </location>
</feature>
<evidence type="ECO:0000256" key="1">
    <source>
        <dbReference type="ARBA" id="ARBA00004141"/>
    </source>
</evidence>
<evidence type="ECO:0000256" key="3">
    <source>
        <dbReference type="ARBA" id="ARBA00022449"/>
    </source>
</evidence>
<evidence type="ECO:0000313" key="10">
    <source>
        <dbReference type="Proteomes" id="UP000007800"/>
    </source>
</evidence>
<dbReference type="GO" id="GO:0008273">
    <property type="term" value="F:calcium, potassium:sodium antiporter activity"/>
    <property type="evidence" value="ECO:0007669"/>
    <property type="project" value="TreeGrafter"/>
</dbReference>
<keyword evidence="3" id="KW-0050">Antiport</keyword>
<dbReference type="OMA" id="TQDIAME"/>
<keyword evidence="6 7" id="KW-0472">Membrane</keyword>
<feature type="transmembrane region" description="Helical" evidence="7">
    <location>
        <begin position="338"/>
        <end position="357"/>
    </location>
</feature>
<keyword evidence="4 7" id="KW-0812">Transmembrane</keyword>
<protein>
    <submittedName>
        <fullName evidence="9">Sodium/potassium/calcium exchanger 5, putative</fullName>
    </submittedName>
</protein>
<accession>C5LKS3</accession>
<dbReference type="GO" id="GO:0005262">
    <property type="term" value="F:calcium channel activity"/>
    <property type="evidence" value="ECO:0007669"/>
    <property type="project" value="TreeGrafter"/>
</dbReference>
<evidence type="ECO:0000256" key="6">
    <source>
        <dbReference type="ARBA" id="ARBA00023136"/>
    </source>
</evidence>
<keyword evidence="3" id="KW-0813">Transport</keyword>
<evidence type="ECO:0000256" key="4">
    <source>
        <dbReference type="ARBA" id="ARBA00022692"/>
    </source>
</evidence>
<reference evidence="9 10" key="1">
    <citation type="submission" date="2008-07" db="EMBL/GenBank/DDBJ databases">
        <authorList>
            <person name="El-Sayed N."/>
            <person name="Caler E."/>
            <person name="Inman J."/>
            <person name="Amedeo P."/>
            <person name="Hass B."/>
            <person name="Wortman J."/>
        </authorList>
    </citation>
    <scope>NUCLEOTIDE SEQUENCE [LARGE SCALE GENOMIC DNA]</scope>
    <source>
        <strain evidence="10">ATCC 50983 / TXsc</strain>
    </source>
</reference>
<feature type="transmembrane region" description="Helical" evidence="7">
    <location>
        <begin position="448"/>
        <end position="469"/>
    </location>
</feature>
<keyword evidence="10" id="KW-1185">Reference proteome</keyword>
<dbReference type="Gene3D" id="1.20.1420.30">
    <property type="entry name" value="NCX, central ion-binding region"/>
    <property type="match status" value="2"/>
</dbReference>
<gene>
    <name evidence="9" type="ORF">Pmar_PMAR016767</name>
</gene>
<dbReference type="PANTHER" id="PTHR10846:SF8">
    <property type="entry name" value="INNER MEMBRANE PROTEIN YRBG"/>
    <property type="match status" value="1"/>
</dbReference>
<keyword evidence="5 7" id="KW-1133">Transmembrane helix</keyword>
<feature type="transmembrane region" description="Helical" evidence="7">
    <location>
        <begin position="300"/>
        <end position="326"/>
    </location>
</feature>
<feature type="transmembrane region" description="Helical" evidence="7">
    <location>
        <begin position="364"/>
        <end position="386"/>
    </location>
</feature>
<sequence length="470" mass="50453">MSESCTLASFGESLCLNSIGNPVVEVVIEVGLLLIAFATLALAADHLCDSMETLCDHWGLPEEIGGATFMAFGGAVPEITVNSLATMKAIMSGNQEADAALGIGAILGSGLLAFLTVPALCSIASDKMVPLLLKRKPLTRDVLFYGVSVLVLIHALRTAITTIHGVVLILVYIAYVTTLCYGDHVRSWYTQWRLTHRNGVAAAMEPSKTADGSAEFQSFREFRRKENNQKTSVFRDKYDEELAMPLIETGSTPVLSESAQKCTSLLQNIQRDLDAVLWPLKHIIDISCPDCRIYQPQENLYALTFFAAFTWVSAASFLIGCVVDRWVVLLHNPSSSGFFGLLLVALGAEIPDAINALTASSRGYGSMAAASCIGSQIINICVGLGLPWVMTVFSETSVPISPSSTVFLTCASCINAAVATLVLGWLVWQGMASGVSQFCIIDRTRGMATLQCYVVVIVLLGVVAFSGLIR</sequence>
<feature type="transmembrane region" description="Helical" evidence="7">
    <location>
        <begin position="166"/>
        <end position="184"/>
    </location>
</feature>
<feature type="domain" description="Sodium/calcium exchanger membrane region" evidence="8">
    <location>
        <begin position="30"/>
        <end position="179"/>
    </location>
</feature>
<name>C5LKS3_PERM5</name>
<dbReference type="InParanoid" id="C5LKS3"/>
<evidence type="ECO:0000256" key="2">
    <source>
        <dbReference type="ARBA" id="ARBA00005364"/>
    </source>
</evidence>
<organism evidence="10">
    <name type="scientific">Perkinsus marinus (strain ATCC 50983 / TXsc)</name>
    <dbReference type="NCBI Taxonomy" id="423536"/>
    <lineage>
        <taxon>Eukaryota</taxon>
        <taxon>Sar</taxon>
        <taxon>Alveolata</taxon>
        <taxon>Perkinsozoa</taxon>
        <taxon>Perkinsea</taxon>
        <taxon>Perkinsida</taxon>
        <taxon>Perkinsidae</taxon>
        <taxon>Perkinsus</taxon>
    </lineage>
</organism>
<feature type="domain" description="Sodium/calcium exchanger membrane region" evidence="8">
    <location>
        <begin position="301"/>
        <end position="438"/>
    </location>
</feature>
<dbReference type="GeneID" id="9048107"/>
<comment type="similarity">
    <text evidence="2">Belongs to the Ca(2+):cation antiporter (CaCA) (TC 2.A.19) family. SLC24A subfamily.</text>
</comment>
<dbReference type="GO" id="GO:0006874">
    <property type="term" value="P:intracellular calcium ion homeostasis"/>
    <property type="evidence" value="ECO:0007669"/>
    <property type="project" value="TreeGrafter"/>
</dbReference>
<dbReference type="EMBL" id="GG682907">
    <property type="protein sequence ID" value="EER02677.1"/>
    <property type="molecule type" value="Genomic_DNA"/>
</dbReference>
<evidence type="ECO:0000256" key="5">
    <source>
        <dbReference type="ARBA" id="ARBA00022989"/>
    </source>
</evidence>
<evidence type="ECO:0000259" key="8">
    <source>
        <dbReference type="Pfam" id="PF01699"/>
    </source>
</evidence>
<proteinExistence type="inferred from homology"/>
<feature type="transmembrane region" description="Helical" evidence="7">
    <location>
        <begin position="406"/>
        <end position="428"/>
    </location>
</feature>
<dbReference type="Proteomes" id="UP000007800">
    <property type="component" value="Unassembled WGS sequence"/>
</dbReference>
<dbReference type="InterPro" id="IPR004837">
    <property type="entry name" value="NaCa_Exmemb"/>
</dbReference>
<dbReference type="GO" id="GO:0005886">
    <property type="term" value="C:plasma membrane"/>
    <property type="evidence" value="ECO:0007669"/>
    <property type="project" value="TreeGrafter"/>
</dbReference>
<dbReference type="PANTHER" id="PTHR10846">
    <property type="entry name" value="SODIUM/POTASSIUM/CALCIUM EXCHANGER"/>
    <property type="match status" value="1"/>
</dbReference>
<evidence type="ECO:0000313" key="9">
    <source>
        <dbReference type="EMBL" id="EER02677.1"/>
    </source>
</evidence>
<dbReference type="OrthoDB" id="439140at2759"/>
<dbReference type="Pfam" id="PF01699">
    <property type="entry name" value="Na_Ca_ex"/>
    <property type="match status" value="2"/>
</dbReference>
<evidence type="ECO:0000256" key="7">
    <source>
        <dbReference type="SAM" id="Phobius"/>
    </source>
</evidence>
<dbReference type="InterPro" id="IPR044880">
    <property type="entry name" value="NCX_ion-bd_dom_sf"/>
</dbReference>
<dbReference type="InterPro" id="IPR004481">
    <property type="entry name" value="K/Na/Ca-exchanger"/>
</dbReference>